<protein>
    <submittedName>
        <fullName evidence="11">RNA polymerase subunit sigma-54</fullName>
    </submittedName>
</protein>
<dbReference type="PANTHER" id="PTHR32248:SF4">
    <property type="entry name" value="RNA POLYMERASE SIGMA-54 FACTOR"/>
    <property type="match status" value="1"/>
</dbReference>
<dbReference type="GO" id="GO:0016779">
    <property type="term" value="F:nucleotidyltransferase activity"/>
    <property type="evidence" value="ECO:0007669"/>
    <property type="project" value="UniProtKB-KW"/>
</dbReference>
<keyword evidence="4" id="KW-0548">Nucleotidyltransferase</keyword>
<name>A0A6I2GEH5_9LACT</name>
<keyword evidence="12" id="KW-1185">Reference proteome</keyword>
<evidence type="ECO:0000256" key="6">
    <source>
        <dbReference type="ARBA" id="ARBA00023082"/>
    </source>
</evidence>
<evidence type="ECO:0000256" key="1">
    <source>
        <dbReference type="ARBA" id="ARBA00008798"/>
    </source>
</evidence>
<dbReference type="PIRSF" id="PIRSF000774">
    <property type="entry name" value="RpoN"/>
    <property type="match status" value="1"/>
</dbReference>
<dbReference type="Pfam" id="PF04552">
    <property type="entry name" value="Sigma54_DBD"/>
    <property type="match status" value="1"/>
</dbReference>
<sequence length="433" mass="50041">MTKEPINQPSSSEVEHDEVKVFQGLTQAAIMNNLQLLDILDLNAEQLTYYLEEAILENPFIDLDYALEKGVANIQYHEKETTIQGVDPQLPRMPQNLSTFLFEQIMLYRQTEIRDAMVKIVDYLDDRGYLPYTYSELASKIEVTPIVALDAMTLIKQLEPAGVGARDLQESLMLQTEQDNHAPNVAYLLLEEHFDALSEKDYAEIVDKTQLSYDEVMECVNYFHTLRPSPATLFDQQDKINLIPDVTIVKTQDKLGVRYNRQYYPKINFNQSYFDEMKAKKDAELLAYIQPHHVNYLKLAENLRLREQLVLEVTKAIVLSQSDYFMHKSSEYEPLLIKDIAKAVRLSEPVVNLIVTNKNVEFEKYVCPLTDFINVSSKRGRGGLTASNIKQLIFDLLEKHSHKLSDEEVVELLKEQKVMMSSQLVHTYRQSFQ</sequence>
<dbReference type="InterPro" id="IPR007634">
    <property type="entry name" value="RNA_pol_sigma_54_DNA-bd"/>
</dbReference>
<reference evidence="11 12" key="1">
    <citation type="submission" date="2019-11" db="EMBL/GenBank/DDBJ databases">
        <title>Characterisation of Fundicoccus ignavus gen. nov. sp. nov., a novel genus of the family Aerococcaceae isolated from bulk tank milk.</title>
        <authorList>
            <person name="Siebert A."/>
            <person name="Huptas C."/>
            <person name="Wenning M."/>
            <person name="Scherer S."/>
            <person name="Doll E.V."/>
        </authorList>
    </citation>
    <scope>NUCLEOTIDE SEQUENCE [LARGE SCALE GENOMIC DNA]</scope>
    <source>
        <strain evidence="11 12">WS4759</strain>
    </source>
</reference>
<dbReference type="GO" id="GO:0006352">
    <property type="term" value="P:DNA-templated transcription initiation"/>
    <property type="evidence" value="ECO:0007669"/>
    <property type="project" value="InterPro"/>
</dbReference>
<dbReference type="Proteomes" id="UP000430975">
    <property type="component" value="Unassembled WGS sequence"/>
</dbReference>
<keyword evidence="7" id="KW-0238">DNA-binding</keyword>
<proteinExistence type="inferred from homology"/>
<dbReference type="GO" id="GO:0001216">
    <property type="term" value="F:DNA-binding transcription activator activity"/>
    <property type="evidence" value="ECO:0007669"/>
    <property type="project" value="InterPro"/>
</dbReference>
<keyword evidence="5" id="KW-0805">Transcription regulation</keyword>
<comment type="caution">
    <text evidence="11">The sequence shown here is derived from an EMBL/GenBank/DDBJ whole genome shotgun (WGS) entry which is preliminary data.</text>
</comment>
<comment type="similarity">
    <text evidence="1">Belongs to the sigma-54 factor family.</text>
</comment>
<evidence type="ECO:0000256" key="2">
    <source>
        <dbReference type="ARBA" id="ARBA00022478"/>
    </source>
</evidence>
<feature type="domain" description="RNA polymerase sigma factor 54 DNA-binding" evidence="9">
    <location>
        <begin position="289"/>
        <end position="432"/>
    </location>
</feature>
<accession>A0A6I2GEH5</accession>
<keyword evidence="2" id="KW-0240">DNA-directed RNA polymerase</keyword>
<dbReference type="InterPro" id="IPR000394">
    <property type="entry name" value="RNA_pol_sigma_54"/>
</dbReference>
<dbReference type="GO" id="GO:0016987">
    <property type="term" value="F:sigma factor activity"/>
    <property type="evidence" value="ECO:0007669"/>
    <property type="project" value="UniProtKB-KW"/>
</dbReference>
<feature type="domain" description="RNA polymerase sigma factor 54 core-binding" evidence="10">
    <location>
        <begin position="94"/>
        <end position="273"/>
    </location>
</feature>
<evidence type="ECO:0000256" key="7">
    <source>
        <dbReference type="ARBA" id="ARBA00023125"/>
    </source>
</evidence>
<gene>
    <name evidence="11" type="ORF">GIY09_07195</name>
</gene>
<dbReference type="PROSITE" id="PS50044">
    <property type="entry name" value="SIGMA54_3"/>
    <property type="match status" value="1"/>
</dbReference>
<dbReference type="EMBL" id="WJQS01000005">
    <property type="protein sequence ID" value="MRI85666.1"/>
    <property type="molecule type" value="Genomic_DNA"/>
</dbReference>
<evidence type="ECO:0000256" key="4">
    <source>
        <dbReference type="ARBA" id="ARBA00022695"/>
    </source>
</evidence>
<evidence type="ECO:0000256" key="3">
    <source>
        <dbReference type="ARBA" id="ARBA00022679"/>
    </source>
</evidence>
<keyword evidence="8" id="KW-0804">Transcription</keyword>
<dbReference type="AlphaFoldDB" id="A0A6I2GEH5"/>
<evidence type="ECO:0000256" key="8">
    <source>
        <dbReference type="ARBA" id="ARBA00023163"/>
    </source>
</evidence>
<dbReference type="Pfam" id="PF04963">
    <property type="entry name" value="Sigma54_CBD"/>
    <property type="match status" value="1"/>
</dbReference>
<evidence type="ECO:0000259" key="10">
    <source>
        <dbReference type="Pfam" id="PF04963"/>
    </source>
</evidence>
<dbReference type="GO" id="GO:0003677">
    <property type="term" value="F:DNA binding"/>
    <property type="evidence" value="ECO:0007669"/>
    <property type="project" value="UniProtKB-KW"/>
</dbReference>
<organism evidence="11 12">
    <name type="scientific">Fundicoccus ignavus</name>
    <dbReference type="NCBI Taxonomy" id="2664442"/>
    <lineage>
        <taxon>Bacteria</taxon>
        <taxon>Bacillati</taxon>
        <taxon>Bacillota</taxon>
        <taxon>Bacilli</taxon>
        <taxon>Lactobacillales</taxon>
        <taxon>Aerococcaceae</taxon>
        <taxon>Fundicoccus</taxon>
    </lineage>
</organism>
<dbReference type="PRINTS" id="PR00045">
    <property type="entry name" value="SIGMA54FCT"/>
</dbReference>
<dbReference type="InterPro" id="IPR007046">
    <property type="entry name" value="RNA_pol_sigma_54_core-bd"/>
</dbReference>
<evidence type="ECO:0000313" key="11">
    <source>
        <dbReference type="EMBL" id="MRI85666.1"/>
    </source>
</evidence>
<keyword evidence="6" id="KW-0731">Sigma factor</keyword>
<keyword evidence="3" id="KW-0808">Transferase</keyword>
<evidence type="ECO:0000259" key="9">
    <source>
        <dbReference type="Pfam" id="PF04552"/>
    </source>
</evidence>
<dbReference type="GO" id="GO:0000428">
    <property type="term" value="C:DNA-directed RNA polymerase complex"/>
    <property type="evidence" value="ECO:0007669"/>
    <property type="project" value="UniProtKB-KW"/>
</dbReference>
<dbReference type="RefSeq" id="WP_153863590.1">
    <property type="nucleotide sequence ID" value="NZ_WJQS01000005.1"/>
</dbReference>
<evidence type="ECO:0000256" key="5">
    <source>
        <dbReference type="ARBA" id="ARBA00023015"/>
    </source>
</evidence>
<dbReference type="Gene3D" id="1.10.10.1330">
    <property type="entry name" value="RNA polymerase sigma-54 factor, core-binding domain"/>
    <property type="match status" value="1"/>
</dbReference>
<dbReference type="InterPro" id="IPR038709">
    <property type="entry name" value="RpoN_core-bd_sf"/>
</dbReference>
<evidence type="ECO:0000313" key="12">
    <source>
        <dbReference type="Proteomes" id="UP000430975"/>
    </source>
</evidence>
<dbReference type="PANTHER" id="PTHR32248">
    <property type="entry name" value="RNA POLYMERASE SIGMA-54 FACTOR"/>
    <property type="match status" value="1"/>
</dbReference>